<organism evidence="2 3">
    <name type="scientific">Rhizoctonia solani</name>
    <dbReference type="NCBI Taxonomy" id="456999"/>
    <lineage>
        <taxon>Eukaryota</taxon>
        <taxon>Fungi</taxon>
        <taxon>Dikarya</taxon>
        <taxon>Basidiomycota</taxon>
        <taxon>Agaricomycotina</taxon>
        <taxon>Agaricomycetes</taxon>
        <taxon>Cantharellales</taxon>
        <taxon>Ceratobasidiaceae</taxon>
        <taxon>Rhizoctonia</taxon>
    </lineage>
</organism>
<reference evidence="2" key="1">
    <citation type="submission" date="2021-01" db="EMBL/GenBank/DDBJ databases">
        <authorList>
            <person name="Kaushik A."/>
        </authorList>
    </citation>
    <scope>NUCLEOTIDE SEQUENCE</scope>
    <source>
        <strain evidence="2">AG2-2IIIB</strain>
    </source>
</reference>
<proteinExistence type="predicted"/>
<dbReference type="AlphaFoldDB" id="A0A8H2XAE4"/>
<dbReference type="InterPro" id="IPR036047">
    <property type="entry name" value="F-box-like_dom_sf"/>
</dbReference>
<dbReference type="SUPFAM" id="SSF81383">
    <property type="entry name" value="F-box domain"/>
    <property type="match status" value="1"/>
</dbReference>
<dbReference type="Proteomes" id="UP000663843">
    <property type="component" value="Unassembled WGS sequence"/>
</dbReference>
<dbReference type="PROSITE" id="PS50181">
    <property type="entry name" value="FBOX"/>
    <property type="match status" value="1"/>
</dbReference>
<comment type="caution">
    <text evidence="2">The sequence shown here is derived from an EMBL/GenBank/DDBJ whole genome shotgun (WGS) entry which is preliminary data.</text>
</comment>
<dbReference type="EMBL" id="CAJMWT010001828">
    <property type="protein sequence ID" value="CAE6421581.1"/>
    <property type="molecule type" value="Genomic_DNA"/>
</dbReference>
<feature type="domain" description="F-box" evidence="1">
    <location>
        <begin position="76"/>
        <end position="125"/>
    </location>
</feature>
<evidence type="ECO:0000313" key="2">
    <source>
        <dbReference type="EMBL" id="CAE6421581.1"/>
    </source>
</evidence>
<gene>
    <name evidence="2" type="ORF">RDB_LOCUS54386</name>
</gene>
<evidence type="ECO:0000259" key="1">
    <source>
        <dbReference type="PROSITE" id="PS50181"/>
    </source>
</evidence>
<sequence>MATFPREFTVMMHEAISDLTLVEFNDVDKGDVSESLVGTVAECVTEDDVSEPAPHKRLRTDEGGVKFATDNAIYAQKTITSMPPEILHAIAFYLTPPDLLALTRSTKLLRGTFMSRSSQHIWISAIANVHQLPPCPTGLAEPQYISLMYSKTCSECGSHTHRPMDACLRVRLCGRCRNLLIRGVDLTHPILILLPYELYSQPEHSGISYILKRDLDEIREILEDPQFEEDKAFLDWHPTRLREMEERFKHADGLEVFLQDMERERTRKQKEGRKLNISPGRLVHAHELIALAIVQRIWPMYGPSLGT</sequence>
<evidence type="ECO:0000313" key="3">
    <source>
        <dbReference type="Proteomes" id="UP000663843"/>
    </source>
</evidence>
<dbReference type="InterPro" id="IPR001810">
    <property type="entry name" value="F-box_dom"/>
</dbReference>
<protein>
    <recommendedName>
        <fullName evidence="1">F-box domain-containing protein</fullName>
    </recommendedName>
</protein>
<name>A0A8H2XAE4_9AGAM</name>
<accession>A0A8H2XAE4</accession>